<keyword evidence="1" id="KW-0614">Plasmid</keyword>
<evidence type="ECO:0000313" key="1">
    <source>
        <dbReference type="EMBL" id="CAP02965.1"/>
    </source>
</evidence>
<reference evidence="1 2" key="1">
    <citation type="journal article" date="2008" name="PLoS ONE">
        <title>Comparative analysis of Acinetobacters: three genomes for three lifestyles.</title>
        <authorList>
            <person name="Vallenet D."/>
            <person name="Nordmann P."/>
            <person name="Barbe V."/>
            <person name="Poirel L."/>
            <person name="Mangenot S."/>
            <person name="Bataille E."/>
            <person name="Dossat C."/>
            <person name="Gas S."/>
            <person name="Kreimeyer A."/>
            <person name="Lenoble P."/>
            <person name="Oztas S."/>
            <person name="Poulain J."/>
            <person name="Segurens B."/>
            <person name="Robert C."/>
            <person name="Abergel C."/>
            <person name="Claverie J.M."/>
            <person name="Raoult D."/>
            <person name="Medigue C."/>
            <person name="Weissenbach J."/>
            <person name="Cruveiller S."/>
        </authorList>
    </citation>
    <scope>NUCLEOTIDE SEQUENCE [LARGE SCALE GENOMIC DNA]</scope>
    <source>
        <strain evidence="1 2">SDF</strain>
        <plasmid evidence="2">p2ABSDF</plasmid>
    </source>
</reference>
<dbReference type="AlphaFoldDB" id="B0VVD5"/>
<dbReference type="EMBL" id="CU468232">
    <property type="protein sequence ID" value="CAP02965.1"/>
    <property type="molecule type" value="Genomic_DNA"/>
</dbReference>
<proteinExistence type="predicted"/>
<gene>
    <name evidence="1" type="ORF">ABSDF_p20023</name>
</gene>
<accession>B0VVD5</accession>
<name>B0VVD5_ACIBS</name>
<dbReference type="Proteomes" id="UP000001741">
    <property type="component" value="Plasmid p2ABSDF"/>
</dbReference>
<dbReference type="KEGG" id="abm:ABSDF_p20023"/>
<dbReference type="HOGENOM" id="CLU_106163_0_0_6"/>
<sequence length="246" mass="28490">MTMIVSAHLGDCLLIAADKRAMICDIETGAMRLFHDTEQKIKLWTLGTIAGTGESIFLNRIMDYFSSFKVEGNEELKQMDVIYEEIEKRLLEGVPKEMLINNSLIFSMFDGEESHLYSIPMEPFFHELDRRDGVKVIRPHLHKIQPWVVDVTCFNLPPDMSSLQNFQRNLRGLSSFENEIDFLEYHIQELKQVFAMQASIDPSITASFDVYLQICETGHHLALHIENQVLVPLPPKELNYWNRNKT</sequence>
<organism evidence="1 2">
    <name type="scientific">Acinetobacter baumannii (strain SDF)</name>
    <dbReference type="NCBI Taxonomy" id="509170"/>
    <lineage>
        <taxon>Bacteria</taxon>
        <taxon>Pseudomonadati</taxon>
        <taxon>Pseudomonadota</taxon>
        <taxon>Gammaproteobacteria</taxon>
        <taxon>Moraxellales</taxon>
        <taxon>Moraxellaceae</taxon>
        <taxon>Acinetobacter</taxon>
        <taxon>Acinetobacter calcoaceticus/baumannii complex</taxon>
    </lineage>
</organism>
<evidence type="ECO:0000313" key="2">
    <source>
        <dbReference type="Proteomes" id="UP000001741"/>
    </source>
</evidence>
<geneLocation type="plasmid" evidence="1 2">
    <name>p2ABSDF</name>
</geneLocation>
<protein>
    <submittedName>
        <fullName evidence="1">Uncharacterized protein</fullName>
    </submittedName>
</protein>